<reference evidence="9" key="1">
    <citation type="submission" date="2025-08" db="UniProtKB">
        <authorList>
            <consortium name="RefSeq"/>
        </authorList>
    </citation>
    <scope>IDENTIFICATION</scope>
</reference>
<accession>A0AB40BMR8</accession>
<protein>
    <submittedName>
        <fullName evidence="9">Keratin-associated protein 4-7-like</fullName>
    </submittedName>
</protein>
<keyword evidence="4 6" id="KW-1133">Transmembrane helix</keyword>
<evidence type="ECO:0000256" key="1">
    <source>
        <dbReference type="ARBA" id="ARBA00004370"/>
    </source>
</evidence>
<evidence type="ECO:0000313" key="9">
    <source>
        <dbReference type="RefSeq" id="XP_039128022.1"/>
    </source>
</evidence>
<evidence type="ECO:0000256" key="5">
    <source>
        <dbReference type="ARBA" id="ARBA00023136"/>
    </source>
</evidence>
<feature type="signal peptide" evidence="7">
    <location>
        <begin position="1"/>
        <end position="20"/>
    </location>
</feature>
<feature type="chain" id="PRO_5044239293" evidence="7">
    <location>
        <begin position="21"/>
        <end position="161"/>
    </location>
</feature>
<name>A0AB40BMR8_DIOCR</name>
<keyword evidence="7" id="KW-0732">Signal</keyword>
<evidence type="ECO:0000256" key="6">
    <source>
        <dbReference type="SAM" id="Phobius"/>
    </source>
</evidence>
<keyword evidence="8" id="KW-1185">Reference proteome</keyword>
<proteinExistence type="inferred from homology"/>
<evidence type="ECO:0000256" key="4">
    <source>
        <dbReference type="ARBA" id="ARBA00022989"/>
    </source>
</evidence>
<dbReference type="AlphaFoldDB" id="A0AB40BMR8"/>
<dbReference type="Proteomes" id="UP001515500">
    <property type="component" value="Chromosome 7"/>
</dbReference>
<evidence type="ECO:0000256" key="7">
    <source>
        <dbReference type="SAM" id="SignalP"/>
    </source>
</evidence>
<dbReference type="RefSeq" id="XP_039128022.1">
    <property type="nucleotide sequence ID" value="XM_039272088.1"/>
</dbReference>
<gene>
    <name evidence="9" type="primary">LOC120264289</name>
</gene>
<comment type="similarity">
    <text evidence="2">Belongs to the UPF0057 (PMP3) family.</text>
</comment>
<keyword evidence="5 6" id="KW-0472">Membrane</keyword>
<dbReference type="InterPro" id="IPR000612">
    <property type="entry name" value="PMP3"/>
</dbReference>
<dbReference type="GO" id="GO:0016020">
    <property type="term" value="C:membrane"/>
    <property type="evidence" value="ECO:0007669"/>
    <property type="project" value="UniProtKB-SubCell"/>
</dbReference>
<evidence type="ECO:0000256" key="3">
    <source>
        <dbReference type="ARBA" id="ARBA00022692"/>
    </source>
</evidence>
<dbReference type="GeneID" id="120264289"/>
<sequence>MCAKMVGCCLSLCECMSTCCIKTCSVCCKMVGCCLYLCECMSTCCIKTCSVCCKMAGCCLYLCKCMSTCCIKTCSVCCKPSAWRQVCACYTCMQLQDDGDSSISILQAVKLAYQFPPLLVFKKHKLGMKFWICLFLTLLGYFPGAIYAFYVLHIASSSDSK</sequence>
<comment type="subcellular location">
    <subcellularLocation>
        <location evidence="1">Membrane</location>
    </subcellularLocation>
</comment>
<keyword evidence="3 6" id="KW-0812">Transmembrane</keyword>
<dbReference type="Pfam" id="PF01679">
    <property type="entry name" value="Pmp3"/>
    <property type="match status" value="1"/>
</dbReference>
<feature type="transmembrane region" description="Helical" evidence="6">
    <location>
        <begin position="130"/>
        <end position="152"/>
    </location>
</feature>
<evidence type="ECO:0000313" key="8">
    <source>
        <dbReference type="Proteomes" id="UP001515500"/>
    </source>
</evidence>
<evidence type="ECO:0000256" key="2">
    <source>
        <dbReference type="ARBA" id="ARBA00009530"/>
    </source>
</evidence>
<organism evidence="8 9">
    <name type="scientific">Dioscorea cayennensis subsp. rotundata</name>
    <name type="common">White Guinea yam</name>
    <name type="synonym">Dioscorea rotundata</name>
    <dbReference type="NCBI Taxonomy" id="55577"/>
    <lineage>
        <taxon>Eukaryota</taxon>
        <taxon>Viridiplantae</taxon>
        <taxon>Streptophyta</taxon>
        <taxon>Embryophyta</taxon>
        <taxon>Tracheophyta</taxon>
        <taxon>Spermatophyta</taxon>
        <taxon>Magnoliopsida</taxon>
        <taxon>Liliopsida</taxon>
        <taxon>Dioscoreales</taxon>
        <taxon>Dioscoreaceae</taxon>
        <taxon>Dioscorea</taxon>
    </lineage>
</organism>